<feature type="domain" description="G-protein coupled receptors family 1 profile" evidence="12">
    <location>
        <begin position="105"/>
        <end position="222"/>
    </location>
</feature>
<proteinExistence type="inferred from homology"/>
<sequence>MDADNSTGIPIRVDGSNPQTSTIKDVGEMLFNSSTEFLFLFDDVDQYLNRVNYSGNDSEIKTSLDHQLLNCSQIVNDSCAYRTELREYNYWALLLVVFPIFTLFGNVLVILSVYRERTLQTITNYFIVSLALADLLVAVVVMPFAVYVLVNGAWALPSFVCDFYIAMDVTCSTSSIFNLVAISIDRYYNDDTAWPIINRTIIKISQRCFIDEFLDNELRDLF</sequence>
<dbReference type="PANTHER" id="PTHR24248">
    <property type="entry name" value="ADRENERGIC RECEPTOR-RELATED G-PROTEIN COUPLED RECEPTOR"/>
    <property type="match status" value="1"/>
</dbReference>
<accession>A0A7F5RFQ1</accession>
<dbReference type="Proteomes" id="UP000192223">
    <property type="component" value="Unplaced"/>
</dbReference>
<dbReference type="SUPFAM" id="SSF81321">
    <property type="entry name" value="Family A G protein-coupled receptor-like"/>
    <property type="match status" value="1"/>
</dbReference>
<evidence type="ECO:0000256" key="4">
    <source>
        <dbReference type="ARBA" id="ARBA00022692"/>
    </source>
</evidence>
<dbReference type="GO" id="GO:0005886">
    <property type="term" value="C:plasma membrane"/>
    <property type="evidence" value="ECO:0007669"/>
    <property type="project" value="UniProtKB-SubCell"/>
</dbReference>
<dbReference type="GO" id="GO:0045202">
    <property type="term" value="C:synapse"/>
    <property type="evidence" value="ECO:0007669"/>
    <property type="project" value="GOC"/>
</dbReference>
<evidence type="ECO:0000256" key="10">
    <source>
        <dbReference type="ARBA" id="ARBA00023224"/>
    </source>
</evidence>
<organism evidence="13 14">
    <name type="scientific">Agrilus planipennis</name>
    <name type="common">Emerald ash borer</name>
    <name type="synonym">Agrilus marcopoli</name>
    <dbReference type="NCBI Taxonomy" id="224129"/>
    <lineage>
        <taxon>Eukaryota</taxon>
        <taxon>Metazoa</taxon>
        <taxon>Ecdysozoa</taxon>
        <taxon>Arthropoda</taxon>
        <taxon>Hexapoda</taxon>
        <taxon>Insecta</taxon>
        <taxon>Pterygota</taxon>
        <taxon>Neoptera</taxon>
        <taxon>Endopterygota</taxon>
        <taxon>Coleoptera</taxon>
        <taxon>Polyphaga</taxon>
        <taxon>Elateriformia</taxon>
        <taxon>Buprestoidea</taxon>
        <taxon>Buprestidae</taxon>
        <taxon>Agrilinae</taxon>
        <taxon>Agrilus</taxon>
    </lineage>
</organism>
<dbReference type="RefSeq" id="XP_025834740.1">
    <property type="nucleotide sequence ID" value="XM_025978955.1"/>
</dbReference>
<gene>
    <name evidence="14" type="primary">LOC112905807</name>
</gene>
<evidence type="ECO:0000313" key="14">
    <source>
        <dbReference type="RefSeq" id="XP_025834740.1"/>
    </source>
</evidence>
<keyword evidence="4 11" id="KW-0812">Transmembrane</keyword>
<evidence type="ECO:0000256" key="8">
    <source>
        <dbReference type="ARBA" id="ARBA00023157"/>
    </source>
</evidence>
<dbReference type="Gene3D" id="1.20.1070.10">
    <property type="entry name" value="Rhodopsin 7-helix transmembrane proteins"/>
    <property type="match status" value="1"/>
</dbReference>
<dbReference type="InterPro" id="IPR000276">
    <property type="entry name" value="GPCR_Rhodpsn"/>
</dbReference>
<evidence type="ECO:0000259" key="12">
    <source>
        <dbReference type="PROSITE" id="PS50262"/>
    </source>
</evidence>
<dbReference type="InParanoid" id="A0A7F5RFQ1"/>
<feature type="transmembrane region" description="Helical" evidence="11">
    <location>
        <begin position="90"/>
        <end position="114"/>
    </location>
</feature>
<evidence type="ECO:0000256" key="5">
    <source>
        <dbReference type="ARBA" id="ARBA00022989"/>
    </source>
</evidence>
<evidence type="ECO:0000256" key="1">
    <source>
        <dbReference type="ARBA" id="ARBA00004651"/>
    </source>
</evidence>
<dbReference type="AlphaFoldDB" id="A0A7F5RFQ1"/>
<reference evidence="14" key="1">
    <citation type="submission" date="2025-08" db="UniProtKB">
        <authorList>
            <consortium name="RefSeq"/>
        </authorList>
    </citation>
    <scope>IDENTIFICATION</scope>
    <source>
        <tissue evidence="14">Entire body</tissue>
    </source>
</reference>
<dbReference type="OrthoDB" id="6358729at2759"/>
<keyword evidence="9" id="KW-0675">Receptor</keyword>
<keyword evidence="3" id="KW-1003">Cell membrane</keyword>
<keyword evidence="6" id="KW-0297">G-protein coupled receptor</keyword>
<dbReference type="Pfam" id="PF00001">
    <property type="entry name" value="7tm_1"/>
    <property type="match status" value="1"/>
</dbReference>
<dbReference type="GO" id="GO:0001591">
    <property type="term" value="F:dopamine neurotransmitter receptor activity, coupled via Gi/Go"/>
    <property type="evidence" value="ECO:0007669"/>
    <property type="project" value="TreeGrafter"/>
</dbReference>
<protein>
    <submittedName>
        <fullName evidence="14">Dopamine D2-like receptor</fullName>
    </submittedName>
</protein>
<feature type="transmembrane region" description="Helical" evidence="11">
    <location>
        <begin position="126"/>
        <end position="150"/>
    </location>
</feature>
<dbReference type="GeneID" id="112905807"/>
<evidence type="ECO:0000256" key="3">
    <source>
        <dbReference type="ARBA" id="ARBA00022475"/>
    </source>
</evidence>
<evidence type="ECO:0000256" key="11">
    <source>
        <dbReference type="SAM" id="Phobius"/>
    </source>
</evidence>
<evidence type="ECO:0000256" key="9">
    <source>
        <dbReference type="ARBA" id="ARBA00023170"/>
    </source>
</evidence>
<name>A0A7F5RFQ1_AGRPL</name>
<evidence type="ECO:0000256" key="2">
    <source>
        <dbReference type="ARBA" id="ARBA00010663"/>
    </source>
</evidence>
<keyword evidence="8" id="KW-1015">Disulfide bond</keyword>
<evidence type="ECO:0000256" key="7">
    <source>
        <dbReference type="ARBA" id="ARBA00023136"/>
    </source>
</evidence>
<keyword evidence="7 11" id="KW-0472">Membrane</keyword>
<keyword evidence="5 11" id="KW-1133">Transmembrane helix</keyword>
<comment type="subcellular location">
    <subcellularLocation>
        <location evidence="1">Cell membrane</location>
        <topology evidence="1">Multi-pass membrane protein</topology>
    </subcellularLocation>
</comment>
<dbReference type="PRINTS" id="PR00237">
    <property type="entry name" value="GPCRRHODOPSN"/>
</dbReference>
<comment type="similarity">
    <text evidence="2">Belongs to the G-protein coupled receptor 1 family.</text>
</comment>
<dbReference type="PROSITE" id="PS50262">
    <property type="entry name" value="G_PROTEIN_RECEP_F1_2"/>
    <property type="match status" value="1"/>
</dbReference>
<keyword evidence="10" id="KW-0807">Transducer</keyword>
<dbReference type="GO" id="GO:0004930">
    <property type="term" value="F:G protein-coupled receptor activity"/>
    <property type="evidence" value="ECO:0007669"/>
    <property type="project" value="UniProtKB-KW"/>
</dbReference>
<evidence type="ECO:0000256" key="6">
    <source>
        <dbReference type="ARBA" id="ARBA00023040"/>
    </source>
</evidence>
<evidence type="ECO:0000313" key="13">
    <source>
        <dbReference type="Proteomes" id="UP000192223"/>
    </source>
</evidence>
<keyword evidence="13" id="KW-1185">Reference proteome</keyword>
<dbReference type="PANTHER" id="PTHR24248:SF125">
    <property type="entry name" value="DOPAMINE D2-LIKE RECEPTOR"/>
    <property type="match status" value="1"/>
</dbReference>
<dbReference type="KEGG" id="apln:112905807"/>
<dbReference type="InterPro" id="IPR017452">
    <property type="entry name" value="GPCR_Rhodpsn_7TM"/>
</dbReference>